<organism evidence="9 10">
    <name type="scientific">Phycomyces blakesleeanus (strain ATCC 8743b / DSM 1359 / FGSC 10004 / NBRC 33097 / NRRL 1555)</name>
    <dbReference type="NCBI Taxonomy" id="763407"/>
    <lineage>
        <taxon>Eukaryota</taxon>
        <taxon>Fungi</taxon>
        <taxon>Fungi incertae sedis</taxon>
        <taxon>Mucoromycota</taxon>
        <taxon>Mucoromycotina</taxon>
        <taxon>Mucoromycetes</taxon>
        <taxon>Mucorales</taxon>
        <taxon>Phycomycetaceae</taxon>
        <taxon>Phycomyces</taxon>
    </lineage>
</organism>
<gene>
    <name evidence="8" type="primary">MED18</name>
    <name evidence="9" type="ORF">PHYBLDRAFT_150595</name>
</gene>
<dbReference type="VEuPathDB" id="FungiDB:PHYBLDRAFT_150595"/>
<comment type="subunit">
    <text evidence="8">Component of the Mediator complex.</text>
</comment>
<dbReference type="GeneID" id="28993415"/>
<evidence type="ECO:0000313" key="9">
    <source>
        <dbReference type="EMBL" id="OAD68417.1"/>
    </source>
</evidence>
<comment type="similarity">
    <text evidence="2 8">Belongs to the Mediator complex subunit 18 family.</text>
</comment>
<dbReference type="Proteomes" id="UP000077315">
    <property type="component" value="Unassembled WGS sequence"/>
</dbReference>
<dbReference type="RefSeq" id="XP_018286457.1">
    <property type="nucleotide sequence ID" value="XM_018432509.1"/>
</dbReference>
<comment type="function">
    <text evidence="8">Component of the Mediator complex, a coactivator involved in the regulated transcription of nearly all RNA polymerase II-dependent genes. Mediator functions as a bridge to convey information from gene-specific regulatory proteins to the basal RNA polymerase II transcription machinery. Mediator is recruited to promoters by direct interactions with regulatory proteins and serves as a scaffold for the assembly of a functional preinitiation complex with RNA polymerase II and the general transcription factors.</text>
</comment>
<dbReference type="Pfam" id="PF09637">
    <property type="entry name" value="Med18"/>
    <property type="match status" value="1"/>
</dbReference>
<evidence type="ECO:0000256" key="8">
    <source>
        <dbReference type="RuleBase" id="RU364150"/>
    </source>
</evidence>
<dbReference type="GO" id="GO:0006357">
    <property type="term" value="P:regulation of transcription by RNA polymerase II"/>
    <property type="evidence" value="ECO:0007669"/>
    <property type="project" value="InterPro"/>
</dbReference>
<dbReference type="PANTHER" id="PTHR13321:SF2">
    <property type="entry name" value="MEDIATOR OF RNA POLYMERASE II TRANSCRIPTION SUBUNIT 18"/>
    <property type="match status" value="1"/>
</dbReference>
<dbReference type="OrthoDB" id="5348092at2759"/>
<evidence type="ECO:0000256" key="1">
    <source>
        <dbReference type="ARBA" id="ARBA00004123"/>
    </source>
</evidence>
<keyword evidence="6 8" id="KW-0539">Nucleus</keyword>
<dbReference type="PANTHER" id="PTHR13321">
    <property type="entry name" value="MEDIATOR OF RNA POLYMERASE II TRANSCRIPTION, SUBUNIT 18"/>
    <property type="match status" value="1"/>
</dbReference>
<protein>
    <recommendedName>
        <fullName evidence="3 8">Mediator of RNA polymerase II transcription subunit 18</fullName>
    </recommendedName>
    <alternativeName>
        <fullName evidence="7 8">Mediator complex subunit 18</fullName>
    </alternativeName>
</protein>
<dbReference type="AlphaFoldDB" id="A0A167KM97"/>
<dbReference type="GO" id="GO:0016592">
    <property type="term" value="C:mediator complex"/>
    <property type="evidence" value="ECO:0007669"/>
    <property type="project" value="InterPro"/>
</dbReference>
<dbReference type="FunCoup" id="A0A167KM97">
    <property type="interactions" value="22"/>
</dbReference>
<dbReference type="GO" id="GO:0003712">
    <property type="term" value="F:transcription coregulator activity"/>
    <property type="evidence" value="ECO:0007669"/>
    <property type="project" value="InterPro"/>
</dbReference>
<dbReference type="GO" id="GO:0070847">
    <property type="term" value="C:core mediator complex"/>
    <property type="evidence" value="ECO:0007669"/>
    <property type="project" value="TreeGrafter"/>
</dbReference>
<comment type="subcellular location">
    <subcellularLocation>
        <location evidence="1 8">Nucleus</location>
    </subcellularLocation>
</comment>
<dbReference type="EMBL" id="KV440995">
    <property type="protein sequence ID" value="OAD68417.1"/>
    <property type="molecule type" value="Genomic_DNA"/>
</dbReference>
<evidence type="ECO:0000256" key="3">
    <source>
        <dbReference type="ARBA" id="ARBA00019612"/>
    </source>
</evidence>
<keyword evidence="5 8" id="KW-0804">Transcription</keyword>
<keyword evidence="10" id="KW-1185">Reference proteome</keyword>
<evidence type="ECO:0000256" key="6">
    <source>
        <dbReference type="ARBA" id="ARBA00023242"/>
    </source>
</evidence>
<dbReference type="InParanoid" id="A0A167KM97"/>
<reference evidence="10" key="1">
    <citation type="submission" date="2015-06" db="EMBL/GenBank/DDBJ databases">
        <title>Expansion of signal transduction pathways in fungi by whole-genome duplication.</title>
        <authorList>
            <consortium name="DOE Joint Genome Institute"/>
            <person name="Corrochano L.M."/>
            <person name="Kuo A."/>
            <person name="Marcet-Houben M."/>
            <person name="Polaino S."/>
            <person name="Salamov A."/>
            <person name="Villalobos J.M."/>
            <person name="Alvarez M.I."/>
            <person name="Avalos J."/>
            <person name="Benito E.P."/>
            <person name="Benoit I."/>
            <person name="Burger G."/>
            <person name="Camino L.P."/>
            <person name="Canovas D."/>
            <person name="Cerda-Olmedo E."/>
            <person name="Cheng J.-F."/>
            <person name="Dominguez A."/>
            <person name="Elias M."/>
            <person name="Eslava A.P."/>
            <person name="Glaser F."/>
            <person name="Grimwood J."/>
            <person name="Gutierrez G."/>
            <person name="Heitman J."/>
            <person name="Henrissat B."/>
            <person name="Iturriaga E.A."/>
            <person name="Lang B.F."/>
            <person name="Lavin J.L."/>
            <person name="Lee S."/>
            <person name="Li W."/>
            <person name="Lindquist E."/>
            <person name="Lopez-Garcia S."/>
            <person name="Luque E.M."/>
            <person name="Marcos A.T."/>
            <person name="Martin J."/>
            <person name="McCluskey K."/>
            <person name="Medina H.R."/>
            <person name="Miralles-Duran A."/>
            <person name="Miyazaki A."/>
            <person name="Munoz-Torres E."/>
            <person name="Oguiza J.A."/>
            <person name="Ohm R."/>
            <person name="Olmedo M."/>
            <person name="Orejas M."/>
            <person name="Ortiz-Castellanos L."/>
            <person name="Pisabarro A.G."/>
            <person name="Rodriguez-Romero J."/>
            <person name="Ruiz-Herrera J."/>
            <person name="Ruiz-Vazquez R."/>
            <person name="Sanz C."/>
            <person name="Schackwitz W."/>
            <person name="Schmutz J."/>
            <person name="Shahriari M."/>
            <person name="Shelest E."/>
            <person name="Silva-Franco F."/>
            <person name="Soanes D."/>
            <person name="Syed K."/>
            <person name="Tagua V.G."/>
            <person name="Talbot N.J."/>
            <person name="Thon M."/>
            <person name="De vries R.P."/>
            <person name="Wiebenga A."/>
            <person name="Yadav J.S."/>
            <person name="Braun E.L."/>
            <person name="Baker S."/>
            <person name="Garre V."/>
            <person name="Horwitz B."/>
            <person name="Torres-Martinez S."/>
            <person name="Idnurm A."/>
            <person name="Herrera-Estrella A."/>
            <person name="Gabaldon T."/>
            <person name="Grigoriev I.V."/>
        </authorList>
    </citation>
    <scope>NUCLEOTIDE SEQUENCE [LARGE SCALE GENOMIC DNA]</scope>
    <source>
        <strain evidence="10">NRRL 1555(-)</strain>
    </source>
</reference>
<proteinExistence type="inferred from homology"/>
<dbReference type="GO" id="GO:0006369">
    <property type="term" value="P:termination of RNA polymerase II transcription"/>
    <property type="evidence" value="ECO:0007669"/>
    <property type="project" value="TreeGrafter"/>
</dbReference>
<keyword evidence="4 8" id="KW-0805">Transcription regulation</keyword>
<evidence type="ECO:0000313" key="10">
    <source>
        <dbReference type="Proteomes" id="UP000077315"/>
    </source>
</evidence>
<keyword evidence="8" id="KW-0010">Activator</keyword>
<evidence type="ECO:0000256" key="5">
    <source>
        <dbReference type="ARBA" id="ARBA00023163"/>
    </source>
</evidence>
<evidence type="ECO:0000256" key="7">
    <source>
        <dbReference type="ARBA" id="ARBA00032012"/>
    </source>
</evidence>
<name>A0A167KM97_PHYB8</name>
<sequence length="210" mass="24005">MASYECSLQGLVVGQEQKDALLERLVGICGNDAMIELFEHEIIFTPTVQTPIGPARNDDVVLRLQSRIQTEQERSLKHRQWYLAMQGHPEPQRGRAVTVRPNTRVQLRGDAFRFMKSLGYSYSFEIVRKGHLLSYEKILKIMPKIKVDISTAISIQDSSLWLVEVVSIPVTQEQVSQMAEQLTKFKTLLNGSVELEYVDTRAVQNKVHYT</sequence>
<dbReference type="InterPro" id="IPR019095">
    <property type="entry name" value="Mediator_Med18"/>
</dbReference>
<evidence type="ECO:0000256" key="2">
    <source>
        <dbReference type="ARBA" id="ARBA00009814"/>
    </source>
</evidence>
<accession>A0A167KM97</accession>
<evidence type="ECO:0000256" key="4">
    <source>
        <dbReference type="ARBA" id="ARBA00023015"/>
    </source>
</evidence>
<dbReference type="STRING" id="763407.A0A167KM97"/>
<dbReference type="Gene3D" id="2.40.320.10">
    <property type="entry name" value="Hypothetical Protein Pfu-838710-001"/>
    <property type="match status" value="1"/>
</dbReference>